<feature type="coiled-coil region" evidence="1">
    <location>
        <begin position="112"/>
        <end position="146"/>
    </location>
</feature>
<dbReference type="EMBL" id="JBHUHY010000002">
    <property type="protein sequence ID" value="MFD2185441.1"/>
    <property type="molecule type" value="Genomic_DNA"/>
</dbReference>
<feature type="transmembrane region" description="Helical" evidence="2">
    <location>
        <begin position="55"/>
        <end position="73"/>
    </location>
</feature>
<evidence type="ECO:0000256" key="2">
    <source>
        <dbReference type="SAM" id="Phobius"/>
    </source>
</evidence>
<dbReference type="RefSeq" id="WP_378318403.1">
    <property type="nucleotide sequence ID" value="NZ_JBHUHY010000002.1"/>
</dbReference>
<protein>
    <recommendedName>
        <fullName evidence="5">Anti-sigma factor</fullName>
    </recommendedName>
</protein>
<sequence length="187" mass="21363">MKNEDIVKKIFENMQNKLDIHEPSADHQIRFLEKLQQQNKVVTLPAKKRNWYKPLSIAASIAIVIGIAAFSLMSNSTVEADLASVSPQMQETQSFFTSAIEVQLEEIGKISSNETRELVADAMKQLEKLESDYEKLKKDLVHSGNDKRVISAMIKNFQKRAKLLEEVQQKINDINEFKLTENENSIL</sequence>
<keyword evidence="1" id="KW-0175">Coiled coil</keyword>
<accession>A0ABW5ATG2</accession>
<evidence type="ECO:0008006" key="5">
    <source>
        <dbReference type="Google" id="ProtNLM"/>
    </source>
</evidence>
<dbReference type="Proteomes" id="UP001597344">
    <property type="component" value="Unassembled WGS sequence"/>
</dbReference>
<keyword evidence="2" id="KW-0812">Transmembrane</keyword>
<reference evidence="4" key="1">
    <citation type="journal article" date="2019" name="Int. J. Syst. Evol. Microbiol.">
        <title>The Global Catalogue of Microorganisms (GCM) 10K type strain sequencing project: providing services to taxonomists for standard genome sequencing and annotation.</title>
        <authorList>
            <consortium name="The Broad Institute Genomics Platform"/>
            <consortium name="The Broad Institute Genome Sequencing Center for Infectious Disease"/>
            <person name="Wu L."/>
            <person name="Ma J."/>
        </authorList>
    </citation>
    <scope>NUCLEOTIDE SEQUENCE [LARGE SCALE GENOMIC DNA]</scope>
    <source>
        <strain evidence="4">DT92</strain>
    </source>
</reference>
<evidence type="ECO:0000256" key="1">
    <source>
        <dbReference type="SAM" id="Coils"/>
    </source>
</evidence>
<keyword evidence="4" id="KW-1185">Reference proteome</keyword>
<organism evidence="3 4">
    <name type="scientific">Aquimarina celericrescens</name>
    <dbReference type="NCBI Taxonomy" id="1964542"/>
    <lineage>
        <taxon>Bacteria</taxon>
        <taxon>Pseudomonadati</taxon>
        <taxon>Bacteroidota</taxon>
        <taxon>Flavobacteriia</taxon>
        <taxon>Flavobacteriales</taxon>
        <taxon>Flavobacteriaceae</taxon>
        <taxon>Aquimarina</taxon>
    </lineage>
</organism>
<comment type="caution">
    <text evidence="3">The sequence shown here is derived from an EMBL/GenBank/DDBJ whole genome shotgun (WGS) entry which is preliminary data.</text>
</comment>
<keyword evidence="2" id="KW-1133">Transmembrane helix</keyword>
<evidence type="ECO:0000313" key="3">
    <source>
        <dbReference type="EMBL" id="MFD2185441.1"/>
    </source>
</evidence>
<keyword evidence="2" id="KW-0472">Membrane</keyword>
<gene>
    <name evidence="3" type="ORF">ACFSJT_01445</name>
</gene>
<proteinExistence type="predicted"/>
<evidence type="ECO:0000313" key="4">
    <source>
        <dbReference type="Proteomes" id="UP001597344"/>
    </source>
</evidence>
<name>A0ABW5ATG2_9FLAO</name>